<dbReference type="Pfam" id="PF02666">
    <property type="entry name" value="PS_Dcarbxylase"/>
    <property type="match status" value="1"/>
</dbReference>
<evidence type="ECO:0000256" key="5">
    <source>
        <dbReference type="ARBA" id="ARBA00022793"/>
    </source>
</evidence>
<proteinExistence type="predicted"/>
<dbReference type="InterPro" id="IPR033177">
    <property type="entry name" value="PSD-B"/>
</dbReference>
<comment type="pathway">
    <text evidence="2">Lipid metabolism.</text>
</comment>
<gene>
    <name evidence="14" type="ORF">SPHA_39095</name>
</gene>
<evidence type="ECO:0000256" key="9">
    <source>
        <dbReference type="ARBA" id="ARBA00023264"/>
    </source>
</evidence>
<dbReference type="EMBL" id="CAHIKZ030001802">
    <property type="protein sequence ID" value="CAE1274822.1"/>
    <property type="molecule type" value="Genomic_DNA"/>
</dbReference>
<comment type="caution">
    <text evidence="14">The sequence shown here is derived from an EMBL/GenBank/DDBJ whole genome shotgun (WGS) entry which is preliminary data.</text>
</comment>
<organism evidence="14 15">
    <name type="scientific">Acanthosepion pharaonis</name>
    <name type="common">Pharaoh cuttlefish</name>
    <name type="synonym">Sepia pharaonis</name>
    <dbReference type="NCBI Taxonomy" id="158019"/>
    <lineage>
        <taxon>Eukaryota</taxon>
        <taxon>Metazoa</taxon>
        <taxon>Spiralia</taxon>
        <taxon>Lophotrochozoa</taxon>
        <taxon>Mollusca</taxon>
        <taxon>Cephalopoda</taxon>
        <taxon>Coleoidea</taxon>
        <taxon>Decapodiformes</taxon>
        <taxon>Sepiida</taxon>
        <taxon>Sepiina</taxon>
        <taxon>Sepiidae</taxon>
        <taxon>Acanthosepion</taxon>
    </lineage>
</organism>
<feature type="transmembrane region" description="Helical" evidence="13">
    <location>
        <begin position="64"/>
        <end position="87"/>
    </location>
</feature>
<comment type="function">
    <text evidence="12">Catalyzes the formation of phosphatidylethanolamine (PtdEtn) from phosphatidylserine (PtdSer). Plays a central role in phospholipid metabolism and in the interorganelle trafficking of phosphatidylserine. May be involved in lipid droplet biogenesis at the endoplasmic reticulum membrane.</text>
</comment>
<accession>A0A812CSC2</accession>
<feature type="transmembrane region" description="Helical" evidence="13">
    <location>
        <begin position="501"/>
        <end position="521"/>
    </location>
</feature>
<evidence type="ECO:0000313" key="14">
    <source>
        <dbReference type="EMBL" id="CAE1274822.1"/>
    </source>
</evidence>
<dbReference type="UniPathway" id="UPA00558"/>
<evidence type="ECO:0000256" key="6">
    <source>
        <dbReference type="ARBA" id="ARBA00023098"/>
    </source>
</evidence>
<keyword evidence="13" id="KW-0472">Membrane</keyword>
<name>A0A812CSC2_ACAPH</name>
<evidence type="ECO:0000256" key="4">
    <source>
        <dbReference type="ARBA" id="ARBA00022516"/>
    </source>
</evidence>
<comment type="cofactor">
    <cofactor evidence="1">
        <name>pyruvate</name>
        <dbReference type="ChEBI" id="CHEBI:15361"/>
    </cofactor>
</comment>
<keyword evidence="13" id="KW-0812">Transmembrane</keyword>
<keyword evidence="6" id="KW-0443">Lipid metabolism</keyword>
<feature type="transmembrane region" description="Helical" evidence="13">
    <location>
        <begin position="137"/>
        <end position="155"/>
    </location>
</feature>
<dbReference type="AlphaFoldDB" id="A0A812CSC2"/>
<reference evidence="14" key="1">
    <citation type="submission" date="2021-01" db="EMBL/GenBank/DDBJ databases">
        <authorList>
            <person name="Li R."/>
            <person name="Bekaert M."/>
        </authorList>
    </citation>
    <scope>NUCLEOTIDE SEQUENCE</scope>
    <source>
        <strain evidence="14">Farmed</strain>
    </source>
</reference>
<dbReference type="Proteomes" id="UP000597762">
    <property type="component" value="Unassembled WGS sequence"/>
</dbReference>
<evidence type="ECO:0000256" key="13">
    <source>
        <dbReference type="SAM" id="Phobius"/>
    </source>
</evidence>
<evidence type="ECO:0000256" key="11">
    <source>
        <dbReference type="ARBA" id="ARBA00024326"/>
    </source>
</evidence>
<evidence type="ECO:0000256" key="7">
    <source>
        <dbReference type="ARBA" id="ARBA00023209"/>
    </source>
</evidence>
<evidence type="ECO:0000256" key="12">
    <source>
        <dbReference type="ARBA" id="ARBA00045136"/>
    </source>
</evidence>
<dbReference type="PANTHER" id="PTHR10067:SF6">
    <property type="entry name" value="PHOSPHATIDYLSERINE DECARBOXYLASE PROENZYME, MITOCHONDRIAL"/>
    <property type="match status" value="1"/>
</dbReference>
<dbReference type="GO" id="GO:0006646">
    <property type="term" value="P:phosphatidylethanolamine biosynthetic process"/>
    <property type="evidence" value="ECO:0007669"/>
    <property type="project" value="UniProtKB-UniPathway"/>
</dbReference>
<comment type="pathway">
    <text evidence="11">Phospholipid metabolism; phosphatidylethanolamine biosynthesis.</text>
</comment>
<keyword evidence="13" id="KW-1133">Transmembrane helix</keyword>
<keyword evidence="10" id="KW-0670">Pyruvate</keyword>
<protein>
    <recommendedName>
        <fullName evidence="3">phosphatidylserine decarboxylase</fullName>
        <ecNumber evidence="3">4.1.1.65</ecNumber>
    </recommendedName>
</protein>
<feature type="transmembrane region" description="Helical" evidence="13">
    <location>
        <begin position="474"/>
        <end position="494"/>
    </location>
</feature>
<evidence type="ECO:0000256" key="1">
    <source>
        <dbReference type="ARBA" id="ARBA00001928"/>
    </source>
</evidence>
<keyword evidence="15" id="KW-1185">Reference proteome</keyword>
<evidence type="ECO:0000256" key="3">
    <source>
        <dbReference type="ARBA" id="ARBA00012243"/>
    </source>
</evidence>
<keyword evidence="5" id="KW-0210">Decarboxylase</keyword>
<dbReference type="NCBIfam" id="TIGR00163">
    <property type="entry name" value="PS_decarb"/>
    <property type="match status" value="1"/>
</dbReference>
<dbReference type="OrthoDB" id="4330at2759"/>
<keyword evidence="7" id="KW-0594">Phospholipid biosynthesis</keyword>
<dbReference type="GO" id="GO:0004609">
    <property type="term" value="F:phosphatidylserine decarboxylase activity"/>
    <property type="evidence" value="ECO:0007669"/>
    <property type="project" value="UniProtKB-EC"/>
</dbReference>
<dbReference type="InterPro" id="IPR003817">
    <property type="entry name" value="PS_Dcarbxylase"/>
</dbReference>
<sequence length="526" mass="58590">MVCLDSLSVIFPSVSLAVFSPSTPQSLAIPSPSHPLAIISSSLSRPLVAISVFITAISRYFFFFFLSIICLSFFLFVHPLSLSFFLLVRPPSLSFFLLVRPPSLSLFLPFGPSHLSLFLPFGPSHLSLFLPFGPSHLSLFLPFGPSPLSFFLPFGPSPLSLFLPSFWSVPSLSLLLVRPPLSLPFGPSPLSLFLLVRPPSLPIRPPSLFLFIYPLSFVFLLFFTTFLFTSPSDGTVTHFGKVENGVIKQVKGVNFSVEGFLGPISWKLPFSQSASKAANEVKGPSNGPVDQNQNILPHLIHPENVLYHCVIYLAPGDYHRFHSPTDWIVYYRRHFPGELLSVHPGMARWIKGLFNLNERAMYVGLWKHGFFSMTAVGATNVGSIRIYNDHELATNTGKKPDGTYSDRYLPNEENPGVPVEKGDLFGEFNLGSTIVLIFEAPKDFKFGVEAGQKIKYGEAFDFFFSIERQHAGNFNLNISFFFFPSFSLLSLSLLSLSLSFLLFLFLLSFSLFFFSLSLSFFSPSSS</sequence>
<feature type="transmembrane region" description="Helical" evidence="13">
    <location>
        <begin position="107"/>
        <end position="130"/>
    </location>
</feature>
<feature type="transmembrane region" description="Helical" evidence="13">
    <location>
        <begin position="208"/>
        <end position="228"/>
    </location>
</feature>
<keyword evidence="8 14" id="KW-0456">Lyase</keyword>
<dbReference type="GO" id="GO:0005739">
    <property type="term" value="C:mitochondrion"/>
    <property type="evidence" value="ECO:0007669"/>
    <property type="project" value="TreeGrafter"/>
</dbReference>
<evidence type="ECO:0000313" key="15">
    <source>
        <dbReference type="Proteomes" id="UP000597762"/>
    </source>
</evidence>
<keyword evidence="9" id="KW-1208">Phospholipid metabolism</keyword>
<dbReference type="EC" id="4.1.1.65" evidence="3"/>
<keyword evidence="4" id="KW-0444">Lipid biosynthesis</keyword>
<evidence type="ECO:0000256" key="8">
    <source>
        <dbReference type="ARBA" id="ARBA00023239"/>
    </source>
</evidence>
<evidence type="ECO:0000256" key="10">
    <source>
        <dbReference type="ARBA" id="ARBA00023317"/>
    </source>
</evidence>
<evidence type="ECO:0000256" key="2">
    <source>
        <dbReference type="ARBA" id="ARBA00005189"/>
    </source>
</evidence>
<dbReference type="PANTHER" id="PTHR10067">
    <property type="entry name" value="PHOSPHATIDYLSERINE DECARBOXYLASE"/>
    <property type="match status" value="1"/>
</dbReference>